<name>A0A0B7GZJ7_9FLAO</name>
<organism evidence="1 2">
    <name type="scientific">Capnocytophaga canimorsus</name>
    <dbReference type="NCBI Taxonomy" id="28188"/>
    <lineage>
        <taxon>Bacteria</taxon>
        <taxon>Pseudomonadati</taxon>
        <taxon>Bacteroidota</taxon>
        <taxon>Flavobacteriia</taxon>
        <taxon>Flavobacteriales</taxon>
        <taxon>Flavobacteriaceae</taxon>
        <taxon>Capnocytophaga</taxon>
    </lineage>
</organism>
<dbReference type="EMBL" id="CDOE01000001">
    <property type="protein sequence ID" value="CEN32696.1"/>
    <property type="molecule type" value="Genomic_DNA"/>
</dbReference>
<proteinExistence type="predicted"/>
<evidence type="ECO:0000313" key="1">
    <source>
        <dbReference type="EMBL" id="CEN32696.1"/>
    </source>
</evidence>
<dbReference type="Proteomes" id="UP000044026">
    <property type="component" value="Unassembled WGS sequence"/>
</dbReference>
<gene>
    <name evidence="1" type="ORF">CCAN12_10001</name>
</gene>
<dbReference type="AlphaFoldDB" id="A0A0B7GZJ7"/>
<accession>A0A0B7GZJ7</accession>
<protein>
    <submittedName>
        <fullName evidence="1">Uncharacterized protein</fullName>
    </submittedName>
</protein>
<sequence length="35" mass="4354">MSQEEIKEQEALNELRYYNLDKIKRTKQESKRPKE</sequence>
<evidence type="ECO:0000313" key="2">
    <source>
        <dbReference type="Proteomes" id="UP000044026"/>
    </source>
</evidence>
<reference evidence="1 2" key="1">
    <citation type="submission" date="2015-01" db="EMBL/GenBank/DDBJ databases">
        <authorList>
            <person name="Xiang T."/>
            <person name="Song Y."/>
            <person name="Huang L."/>
            <person name="Wang B."/>
            <person name="Wu P."/>
        </authorList>
    </citation>
    <scope>NUCLEOTIDE SEQUENCE [LARGE SCALE GENOMIC DNA]</scope>
    <source>
        <strain evidence="1 2">Cc12</strain>
    </source>
</reference>